<comment type="caution">
    <text evidence="6">The sequence shown here is derived from an EMBL/GenBank/DDBJ whole genome shotgun (WGS) entry which is preliminary data.</text>
</comment>
<evidence type="ECO:0000313" key="6">
    <source>
        <dbReference type="EMBL" id="KAG9397494.1"/>
    </source>
</evidence>
<accession>A0A8J6E2D7</accession>
<dbReference type="EMBL" id="JAHDYR010000001">
    <property type="protein sequence ID" value="KAG9397494.1"/>
    <property type="molecule type" value="Genomic_DNA"/>
</dbReference>
<feature type="compositionally biased region" description="Pro residues" evidence="3">
    <location>
        <begin position="175"/>
        <end position="195"/>
    </location>
</feature>
<evidence type="ECO:0000256" key="4">
    <source>
        <dbReference type="SAM" id="Phobius"/>
    </source>
</evidence>
<feature type="region of interest" description="Disordered" evidence="3">
    <location>
        <begin position="175"/>
        <end position="237"/>
    </location>
</feature>
<proteinExistence type="predicted"/>
<keyword evidence="4" id="KW-0812">Transmembrane</keyword>
<keyword evidence="5" id="KW-0732">Signal</keyword>
<sequence length="237" mass="25727">MRLLRVNLFILALVIALAFAAEAKNIEPASFGEDTSSDDGSGVLGGIVAIFFVIVYFAIWLFFMCWPILILIVVLLIGVIWEVFWLVMLIRSFRGKYSKQTTIPYGIICLMLFPFVSAAGIGFILFLVGIVLIILGCTQIGPKKEAEKRAAEMSTANPYAPQQGYGYAPNAMPQGYPPQGYPPQGYPPQGYPPQPGYGQAPMMPPGQQYSQPAYGQAGNDQNGYGQPGFGQPDSGPE</sequence>
<dbReference type="Proteomes" id="UP000717585">
    <property type="component" value="Unassembled WGS sequence"/>
</dbReference>
<feature type="transmembrane region" description="Helical" evidence="4">
    <location>
        <begin position="102"/>
        <end position="135"/>
    </location>
</feature>
<comment type="subcellular location">
    <subcellularLocation>
        <location evidence="2">Cell projection</location>
        <location evidence="2">Rhabdomere membrane</location>
        <topology evidence="2">Multi-pass membrane protein</topology>
    </subcellularLocation>
</comment>
<evidence type="ECO:0000256" key="3">
    <source>
        <dbReference type="SAM" id="MobiDB-lite"/>
    </source>
</evidence>
<keyword evidence="4" id="KW-1133">Transmembrane helix</keyword>
<protein>
    <recommendedName>
        <fullName evidence="1">Rhodopsin</fullName>
    </recommendedName>
</protein>
<dbReference type="InterPro" id="IPR006031">
    <property type="entry name" value="XYPPX"/>
</dbReference>
<evidence type="ECO:0000256" key="5">
    <source>
        <dbReference type="SAM" id="SignalP"/>
    </source>
</evidence>
<organism evidence="6 7">
    <name type="scientific">Carpediemonas membranifera</name>
    <dbReference type="NCBI Taxonomy" id="201153"/>
    <lineage>
        <taxon>Eukaryota</taxon>
        <taxon>Metamonada</taxon>
        <taxon>Carpediemonas-like organisms</taxon>
        <taxon>Carpediemonas</taxon>
    </lineage>
</organism>
<evidence type="ECO:0000313" key="7">
    <source>
        <dbReference type="Proteomes" id="UP000717585"/>
    </source>
</evidence>
<feature type="chain" id="PRO_5035249821" description="Rhodopsin" evidence="5">
    <location>
        <begin position="24"/>
        <end position="237"/>
    </location>
</feature>
<feature type="transmembrane region" description="Helical" evidence="4">
    <location>
        <begin position="42"/>
        <end position="63"/>
    </location>
</feature>
<feature type="compositionally biased region" description="Polar residues" evidence="3">
    <location>
        <begin position="210"/>
        <end position="224"/>
    </location>
</feature>
<dbReference type="AlphaFoldDB" id="A0A8J6E2D7"/>
<keyword evidence="7" id="KW-1185">Reference proteome</keyword>
<dbReference type="Pfam" id="PF02162">
    <property type="entry name" value="XYPPX"/>
    <property type="match status" value="1"/>
</dbReference>
<feature type="compositionally biased region" description="Low complexity" evidence="3">
    <location>
        <begin position="196"/>
        <end position="209"/>
    </location>
</feature>
<feature type="signal peptide" evidence="5">
    <location>
        <begin position="1"/>
        <end position="23"/>
    </location>
</feature>
<keyword evidence="4" id="KW-0472">Membrane</keyword>
<name>A0A8J6E2D7_9EUKA</name>
<gene>
    <name evidence="6" type="ORF">J8273_0624</name>
</gene>
<evidence type="ECO:0000256" key="1">
    <source>
        <dbReference type="ARBA" id="ARBA00013487"/>
    </source>
</evidence>
<feature type="transmembrane region" description="Helical" evidence="4">
    <location>
        <begin position="68"/>
        <end position="90"/>
    </location>
</feature>
<evidence type="ECO:0000256" key="2">
    <source>
        <dbReference type="ARBA" id="ARBA00043946"/>
    </source>
</evidence>
<reference evidence="6" key="1">
    <citation type="submission" date="2021-05" db="EMBL/GenBank/DDBJ databases">
        <title>A free-living protist that lacks canonical eukaryotic 1 DNA replication and segregation systems.</title>
        <authorList>
            <person name="Salas-Leiva D.E."/>
            <person name="Tromer E.C."/>
            <person name="Curtis B.A."/>
            <person name="Jerlstrom-Hultqvist J."/>
            <person name="Kolisko M."/>
            <person name="Yi Z."/>
            <person name="Salas-Leiva J.S."/>
            <person name="Gallot-Lavallee L."/>
            <person name="Kops G.J.P.L."/>
            <person name="Archibald J.M."/>
            <person name="Simpson A.G.B."/>
            <person name="Roger A.J."/>
        </authorList>
    </citation>
    <scope>NUCLEOTIDE SEQUENCE</scope>
    <source>
        <strain evidence="6">BICM</strain>
    </source>
</reference>